<dbReference type="GO" id="GO:0034625">
    <property type="term" value="P:fatty acid elongation, monounsaturated fatty acid"/>
    <property type="evidence" value="ECO:0007669"/>
    <property type="project" value="TreeGrafter"/>
</dbReference>
<comment type="caution">
    <text evidence="12">The sequence shown here is derived from an EMBL/GenBank/DDBJ whole genome shotgun (WGS) entry which is preliminary data.</text>
</comment>
<evidence type="ECO:0000256" key="5">
    <source>
        <dbReference type="ARBA" id="ARBA00022832"/>
    </source>
</evidence>
<feature type="compositionally biased region" description="Basic and acidic residues" evidence="11">
    <location>
        <begin position="798"/>
        <end position="820"/>
    </location>
</feature>
<dbReference type="InterPro" id="IPR002076">
    <property type="entry name" value="ELO_fam"/>
</dbReference>
<keyword evidence="7 10" id="KW-0443">Lipid metabolism</keyword>
<evidence type="ECO:0000313" key="13">
    <source>
        <dbReference type="Proteomes" id="UP001175353"/>
    </source>
</evidence>
<feature type="compositionally biased region" description="Low complexity" evidence="11">
    <location>
        <begin position="772"/>
        <end position="782"/>
    </location>
</feature>
<feature type="transmembrane region" description="Helical" evidence="10">
    <location>
        <begin position="116"/>
        <end position="135"/>
    </location>
</feature>
<feature type="compositionally biased region" description="Basic and acidic residues" evidence="11">
    <location>
        <begin position="662"/>
        <end position="676"/>
    </location>
</feature>
<feature type="transmembrane region" description="Helical" evidence="10">
    <location>
        <begin position="471"/>
        <end position="492"/>
    </location>
</feature>
<feature type="region of interest" description="Disordered" evidence="11">
    <location>
        <begin position="566"/>
        <end position="1079"/>
    </location>
</feature>
<comment type="catalytic activity">
    <reaction evidence="10">
        <text>an acyl-CoA + malonyl-CoA + H(+) = a 3-oxoacyl-CoA + CO2 + CoA</text>
        <dbReference type="Rhea" id="RHEA:50252"/>
        <dbReference type="ChEBI" id="CHEBI:15378"/>
        <dbReference type="ChEBI" id="CHEBI:16526"/>
        <dbReference type="ChEBI" id="CHEBI:57287"/>
        <dbReference type="ChEBI" id="CHEBI:57384"/>
        <dbReference type="ChEBI" id="CHEBI:58342"/>
        <dbReference type="ChEBI" id="CHEBI:90726"/>
    </reaction>
    <physiologicalReaction direction="left-to-right" evidence="10">
        <dbReference type="Rhea" id="RHEA:50253"/>
    </physiologicalReaction>
</comment>
<feature type="compositionally biased region" description="Basic and acidic residues" evidence="11">
    <location>
        <begin position="586"/>
        <end position="597"/>
    </location>
</feature>
<evidence type="ECO:0000256" key="3">
    <source>
        <dbReference type="ARBA" id="ARBA00022679"/>
    </source>
</evidence>
<reference evidence="12" key="1">
    <citation type="submission" date="2023-06" db="EMBL/GenBank/DDBJ databases">
        <title>Black Yeasts Isolated from many extreme environments.</title>
        <authorList>
            <person name="Coleine C."/>
            <person name="Stajich J.E."/>
            <person name="Selbmann L."/>
        </authorList>
    </citation>
    <scope>NUCLEOTIDE SEQUENCE</scope>
    <source>
        <strain evidence="12">CCFEE 5200</strain>
    </source>
</reference>
<feature type="compositionally biased region" description="Basic and acidic residues" evidence="11">
    <location>
        <begin position="604"/>
        <end position="624"/>
    </location>
</feature>
<evidence type="ECO:0000256" key="4">
    <source>
        <dbReference type="ARBA" id="ARBA00022692"/>
    </source>
</evidence>
<protein>
    <recommendedName>
        <fullName evidence="10">Elongation of fatty acids protein</fullName>
        <ecNumber evidence="10">2.3.1.-</ecNumber>
    </recommendedName>
</protein>
<dbReference type="PANTHER" id="PTHR11157">
    <property type="entry name" value="FATTY ACID ACYL TRANSFERASE-RELATED"/>
    <property type="match status" value="1"/>
</dbReference>
<dbReference type="Proteomes" id="UP001175353">
    <property type="component" value="Unassembled WGS sequence"/>
</dbReference>
<feature type="compositionally biased region" description="Basic and acidic residues" evidence="11">
    <location>
        <begin position="989"/>
        <end position="1024"/>
    </location>
</feature>
<feature type="region of interest" description="Disordered" evidence="11">
    <location>
        <begin position="1"/>
        <end position="94"/>
    </location>
</feature>
<feature type="compositionally biased region" description="Basic and acidic residues" evidence="11">
    <location>
        <begin position="1036"/>
        <end position="1054"/>
    </location>
</feature>
<evidence type="ECO:0000313" key="12">
    <source>
        <dbReference type="EMBL" id="KAK0965780.1"/>
    </source>
</evidence>
<dbReference type="GO" id="GO:0042761">
    <property type="term" value="P:very long-chain fatty acid biosynthetic process"/>
    <property type="evidence" value="ECO:0007669"/>
    <property type="project" value="TreeGrafter"/>
</dbReference>
<dbReference type="GO" id="GO:0019367">
    <property type="term" value="P:fatty acid elongation, saturated fatty acid"/>
    <property type="evidence" value="ECO:0007669"/>
    <property type="project" value="TreeGrafter"/>
</dbReference>
<feature type="transmembrane region" description="Helical" evidence="10">
    <location>
        <begin position="251"/>
        <end position="271"/>
    </location>
</feature>
<feature type="transmembrane region" description="Helical" evidence="10">
    <location>
        <begin position="340"/>
        <end position="361"/>
    </location>
</feature>
<feature type="compositionally biased region" description="Basic and acidic residues" evidence="11">
    <location>
        <begin position="685"/>
        <end position="702"/>
    </location>
</feature>
<keyword evidence="5 10" id="KW-0276">Fatty acid metabolism</keyword>
<dbReference type="AlphaFoldDB" id="A0AAN6K5F0"/>
<feature type="compositionally biased region" description="Polar residues" evidence="11">
    <location>
        <begin position="723"/>
        <end position="733"/>
    </location>
</feature>
<dbReference type="GO" id="GO:0005789">
    <property type="term" value="C:endoplasmic reticulum membrane"/>
    <property type="evidence" value="ECO:0007669"/>
    <property type="project" value="TreeGrafter"/>
</dbReference>
<feature type="transmembrane region" description="Helical" evidence="10">
    <location>
        <begin position="306"/>
        <end position="328"/>
    </location>
</feature>
<evidence type="ECO:0000256" key="8">
    <source>
        <dbReference type="ARBA" id="ARBA00023136"/>
    </source>
</evidence>
<keyword evidence="8 10" id="KW-0472">Membrane</keyword>
<keyword evidence="3 10" id="KW-0808">Transferase</keyword>
<feature type="compositionally biased region" description="Basic and acidic residues" evidence="11">
    <location>
        <begin position="525"/>
        <end position="535"/>
    </location>
</feature>
<dbReference type="EC" id="2.3.1.-" evidence="10"/>
<evidence type="ECO:0000256" key="6">
    <source>
        <dbReference type="ARBA" id="ARBA00022989"/>
    </source>
</evidence>
<feature type="transmembrane region" description="Helical" evidence="10">
    <location>
        <begin position="156"/>
        <end position="179"/>
    </location>
</feature>
<feature type="compositionally biased region" description="Basic and acidic residues" evidence="11">
    <location>
        <begin position="752"/>
        <end position="765"/>
    </location>
</feature>
<comment type="similarity">
    <text evidence="10">Belongs to the ELO family.</text>
</comment>
<evidence type="ECO:0000256" key="10">
    <source>
        <dbReference type="RuleBase" id="RU361115"/>
    </source>
</evidence>
<sequence length="1079" mass="118068">MTSNWVDATETLVGKHQPPTITLSRVLTQSEADERRKSATSPGGSPGAFLKRPCIAPRSRETQGCPVHPSTSAGRPPSTLSLTPSQRALPPPIKERTFRSPFGIDKDLFNFALEPWLPFTVAAVYIVTVFLLNAYNRNRDHKPWWLARQRPFQWFVVVHNVMLAIFSAATFLAMVRAIVHTWPEISGNPHPAASIADALCKINGPRGLGDATTYNATINIWEVKNSVIHLGYDGNPDPTDVGRLWNEGLAFWGWVFYVSKFYEVLDTLIILAKGKRSATLQTYHHAGAMLCMWAGIRYMSPPIWMFVFINSAIHAMMYTYFTFSALGYKVPQGLKRILTSLQIAQFVFGASYAAVHLFVAYDIPLQTSYQVASIVERAASSVSSVAVAATSSVSSVIATPTPRDWAAWTKKMLLRAAGEEGLAERVRDRYHHLASEEIEKKIEHFNEQTFETHWRTEWTKVQCIDTTGQAFAIYLNLLYLAPLTGLFLRFFVRAYTERGQPKRVSEAPKQIADSSKQAEEETEQYVERNGERLEDEIANRGRDMGNEIRQDAHNLHEQLREDVQQMKEGKFRGSRRVSDRVASFEGKAKDTLEKGKEQSGNAVERTKEQGRDTTRGSESPRSERSGSPQKGGSGSPQKNRESAIEEDDAEEQLPQQGSSVEKGNDDATQPERKMDEATSQPEQPKPSRDQSKDETKPGEASRGDQTQSSAPGQSEPAKDSANDTKSTGNQDSPPSGDKTQASTSSQPQQPKKSSDEGKAEEKKDGPSGGDKAQPSAPSQSEPSRGDKSQSSEPSQSEPAKKISEEGKAETKKDEPSRSEKGLSSTPSQPEQPKKPSDEGKTENKKAEPSRGDKGPSGQSEPAKKPSDDSKAENKQDEPPKGPSSPTKPRQPAPRKIGQASPSKLRQPSPSKKGPATPINKGQESREKTGQPSQSNVNEKPGDKSSATGPKDKSQSGTGSGEPPAKAGANNESEEKQDANMEISQALRPGTDHEEQGSTDKKATEEQGSTDKKATEESKEDHDSDAMGQSGSIIDMAMEKANDARKEAESSGKKEEEEDPTAGAEPSGQQWRPPGVGDTS</sequence>
<proteinExistence type="inferred from homology"/>
<dbReference type="Pfam" id="PF01151">
    <property type="entry name" value="ELO"/>
    <property type="match status" value="1"/>
</dbReference>
<dbReference type="PANTHER" id="PTHR11157:SF169">
    <property type="entry name" value="ELONGATION OF FATTY ACIDS PROTEIN"/>
    <property type="match status" value="1"/>
</dbReference>
<accession>A0AAN6K5F0</accession>
<keyword evidence="6 10" id="KW-1133">Transmembrane helix</keyword>
<gene>
    <name evidence="12" type="ORF">LTR91_017860</name>
</gene>
<evidence type="ECO:0000256" key="1">
    <source>
        <dbReference type="ARBA" id="ARBA00004141"/>
    </source>
</evidence>
<feature type="compositionally biased region" description="Polar residues" evidence="11">
    <location>
        <begin position="703"/>
        <end position="712"/>
    </location>
</feature>
<feature type="compositionally biased region" description="Polar residues" evidence="11">
    <location>
        <begin position="821"/>
        <end position="830"/>
    </location>
</feature>
<feature type="region of interest" description="Disordered" evidence="11">
    <location>
        <begin position="502"/>
        <end position="535"/>
    </location>
</feature>
<feature type="compositionally biased region" description="Low complexity" evidence="11">
    <location>
        <begin position="738"/>
        <end position="751"/>
    </location>
</feature>
<keyword evidence="13" id="KW-1185">Reference proteome</keyword>
<organism evidence="12 13">
    <name type="scientific">Friedmanniomyces endolithicus</name>
    <dbReference type="NCBI Taxonomy" id="329885"/>
    <lineage>
        <taxon>Eukaryota</taxon>
        <taxon>Fungi</taxon>
        <taxon>Dikarya</taxon>
        <taxon>Ascomycota</taxon>
        <taxon>Pezizomycotina</taxon>
        <taxon>Dothideomycetes</taxon>
        <taxon>Dothideomycetidae</taxon>
        <taxon>Mycosphaerellales</taxon>
        <taxon>Teratosphaeriaceae</taxon>
        <taxon>Friedmanniomyces</taxon>
    </lineage>
</organism>
<dbReference type="GO" id="GO:0009922">
    <property type="term" value="F:fatty acid elongase activity"/>
    <property type="evidence" value="ECO:0007669"/>
    <property type="project" value="InterPro"/>
</dbReference>
<dbReference type="GO" id="GO:0030148">
    <property type="term" value="P:sphingolipid biosynthetic process"/>
    <property type="evidence" value="ECO:0007669"/>
    <property type="project" value="TreeGrafter"/>
</dbReference>
<feature type="compositionally biased region" description="Polar residues" evidence="11">
    <location>
        <begin position="19"/>
        <end position="30"/>
    </location>
</feature>
<keyword evidence="4 10" id="KW-0812">Transmembrane</keyword>
<comment type="subcellular location">
    <subcellularLocation>
        <location evidence="1">Membrane</location>
        <topology evidence="1">Multi-pass membrane protein</topology>
    </subcellularLocation>
</comment>
<feature type="compositionally biased region" description="Basic and acidic residues" evidence="11">
    <location>
        <begin position="861"/>
        <end position="879"/>
    </location>
</feature>
<evidence type="ECO:0000256" key="11">
    <source>
        <dbReference type="SAM" id="MobiDB-lite"/>
    </source>
</evidence>
<evidence type="ECO:0000256" key="2">
    <source>
        <dbReference type="ARBA" id="ARBA00022516"/>
    </source>
</evidence>
<dbReference type="GO" id="GO:0034626">
    <property type="term" value="P:fatty acid elongation, polyunsaturated fatty acid"/>
    <property type="evidence" value="ECO:0007669"/>
    <property type="project" value="TreeGrafter"/>
</dbReference>
<feature type="compositionally biased region" description="Basic and acidic residues" evidence="11">
    <location>
        <begin position="566"/>
        <end position="579"/>
    </location>
</feature>
<feature type="compositionally biased region" description="Basic and acidic residues" evidence="11">
    <location>
        <begin position="831"/>
        <end position="853"/>
    </location>
</feature>
<keyword evidence="9 10" id="KW-0275">Fatty acid biosynthesis</keyword>
<dbReference type="EMBL" id="JAUJLE010000239">
    <property type="protein sequence ID" value="KAK0965780.1"/>
    <property type="molecule type" value="Genomic_DNA"/>
</dbReference>
<feature type="compositionally biased region" description="Polar residues" evidence="11">
    <location>
        <begin position="69"/>
        <end position="86"/>
    </location>
</feature>
<evidence type="ECO:0000256" key="7">
    <source>
        <dbReference type="ARBA" id="ARBA00023098"/>
    </source>
</evidence>
<evidence type="ECO:0000256" key="9">
    <source>
        <dbReference type="ARBA" id="ARBA00023160"/>
    </source>
</evidence>
<keyword evidence="2 10" id="KW-0444">Lipid biosynthesis</keyword>
<feature type="compositionally biased region" description="Polar residues" evidence="11">
    <location>
        <begin position="899"/>
        <end position="909"/>
    </location>
</feature>
<name>A0AAN6K5F0_9PEZI</name>